<dbReference type="SUPFAM" id="SSF57850">
    <property type="entry name" value="RING/U-box"/>
    <property type="match status" value="1"/>
</dbReference>
<accession>A0A7D9IGA6</accession>
<comment type="caution">
    <text evidence="4">The sequence shown here is derived from an EMBL/GenBank/DDBJ whole genome shotgun (WGS) entry which is preliminary data.</text>
</comment>
<feature type="compositionally biased region" description="Basic and acidic residues" evidence="3">
    <location>
        <begin position="293"/>
        <end position="309"/>
    </location>
</feature>
<dbReference type="OrthoDB" id="1714475at2759"/>
<dbReference type="InterPro" id="IPR013083">
    <property type="entry name" value="Znf_RING/FYVE/PHD"/>
</dbReference>
<keyword evidence="1" id="KW-0479">Metal-binding</keyword>
<dbReference type="PANTHER" id="PTHR46171:SF3">
    <property type="entry name" value="GH10160P"/>
    <property type="match status" value="1"/>
</dbReference>
<keyword evidence="1" id="KW-0863">Zinc-finger</keyword>
<proteinExistence type="predicted"/>
<dbReference type="InterPro" id="IPR001841">
    <property type="entry name" value="Znf_RING"/>
</dbReference>
<feature type="compositionally biased region" description="Polar residues" evidence="3">
    <location>
        <begin position="199"/>
        <end position="214"/>
    </location>
</feature>
<evidence type="ECO:0000313" key="4">
    <source>
        <dbReference type="EMBL" id="CAB4005014.1"/>
    </source>
</evidence>
<gene>
    <name evidence="4" type="ORF">PACLA_8A045831</name>
</gene>
<dbReference type="GO" id="GO:0016567">
    <property type="term" value="P:protein ubiquitination"/>
    <property type="evidence" value="ECO:0007669"/>
    <property type="project" value="TreeGrafter"/>
</dbReference>
<dbReference type="GO" id="GO:0061630">
    <property type="term" value="F:ubiquitin protein ligase activity"/>
    <property type="evidence" value="ECO:0007669"/>
    <property type="project" value="TreeGrafter"/>
</dbReference>
<reference evidence="4" key="1">
    <citation type="submission" date="2020-04" db="EMBL/GenBank/DDBJ databases">
        <authorList>
            <person name="Alioto T."/>
            <person name="Alioto T."/>
            <person name="Gomez Garrido J."/>
        </authorList>
    </citation>
    <scope>NUCLEOTIDE SEQUENCE</scope>
    <source>
        <strain evidence="4">A484AB</strain>
    </source>
</reference>
<dbReference type="CDD" id="cd16472">
    <property type="entry name" value="RING-H2_RNF38-like"/>
    <property type="match status" value="1"/>
</dbReference>
<dbReference type="Pfam" id="PF13639">
    <property type="entry name" value="zf-RING_2"/>
    <property type="match status" value="1"/>
</dbReference>
<evidence type="ECO:0000256" key="2">
    <source>
        <dbReference type="ARBA" id="ARBA00022833"/>
    </source>
</evidence>
<dbReference type="PANTHER" id="PTHR46171">
    <property type="entry name" value="GH10160P"/>
    <property type="match status" value="1"/>
</dbReference>
<organism evidence="4 5">
    <name type="scientific">Paramuricea clavata</name>
    <name type="common">Red gorgonian</name>
    <name type="synonym">Violescent sea-whip</name>
    <dbReference type="NCBI Taxonomy" id="317549"/>
    <lineage>
        <taxon>Eukaryota</taxon>
        <taxon>Metazoa</taxon>
        <taxon>Cnidaria</taxon>
        <taxon>Anthozoa</taxon>
        <taxon>Octocorallia</taxon>
        <taxon>Malacalcyonacea</taxon>
        <taxon>Plexauridae</taxon>
        <taxon>Paramuricea</taxon>
    </lineage>
</organism>
<dbReference type="PROSITE" id="PS50089">
    <property type="entry name" value="ZF_RING_2"/>
    <property type="match status" value="1"/>
</dbReference>
<dbReference type="AlphaFoldDB" id="A0A7D9IGA6"/>
<protein>
    <submittedName>
        <fullName evidence="4">RING finger 44 isoform X5</fullName>
    </submittedName>
</protein>
<dbReference type="EMBL" id="CACRXK020005073">
    <property type="protein sequence ID" value="CAB4005014.1"/>
    <property type="molecule type" value="Genomic_DNA"/>
</dbReference>
<keyword evidence="2" id="KW-0862">Zinc</keyword>
<feature type="compositionally biased region" description="Low complexity" evidence="3">
    <location>
        <begin position="251"/>
        <end position="264"/>
    </location>
</feature>
<evidence type="ECO:0000256" key="3">
    <source>
        <dbReference type="SAM" id="MobiDB-lite"/>
    </source>
</evidence>
<dbReference type="Proteomes" id="UP001152795">
    <property type="component" value="Unassembled WGS sequence"/>
</dbReference>
<dbReference type="Gene3D" id="3.30.40.10">
    <property type="entry name" value="Zinc/RING finger domain, C3HC4 (zinc finger)"/>
    <property type="match status" value="1"/>
</dbReference>
<name>A0A7D9IGA6_PARCT</name>
<sequence length="522" mass="59290">AIALSCRFVASLLSSSSTFLYSLAKHWLKKLLRRYSSLFQYWERDLNGSLSNERVSFGVLKMVNSCNSRSPILLDTPERPSEPGGNTTVIEIPDSGERTHTRRRRLESMDDVIMAGSPKRARVEVPVIDLTADNEEESSSADSNSDSLLITLENSPYYAEIMRGHYLSDHNRYRIRRAISLRHRATSHHPRHQLEDRQSNVGSLSSRTDSGRTNHLLSNVRTENFEPTILVDDDDSATGHSSLLDRASGFSRPSCSRVSPPRISMTDSTRPTLSPSARSERSRLPIHASLHAQESHEGESERRSSRRDISQQLRAVQRNPRRIHSRQLRERHEHISPFPHFTSSSHENFGRTVQPPANQEIGTLPGHVYTRPIPNIESNPGRLNVRTSPPMERELGPFSDIPVPLMLPALLSWWGPDSRLRHFGDDEDREDYEALWNLTERLGQVKPKGLSKGELDEIPAFRYSAASKDSSNGSCVVCLMNYSNKEKLRRLPCNHDFHAKCIDKWLKNNRSCPVCRKDVITK</sequence>
<dbReference type="SMART" id="SM00184">
    <property type="entry name" value="RING"/>
    <property type="match status" value="1"/>
</dbReference>
<feature type="region of interest" description="Disordered" evidence="3">
    <location>
        <begin position="184"/>
        <end position="214"/>
    </location>
</feature>
<feature type="region of interest" description="Disordered" evidence="3">
    <location>
        <begin position="71"/>
        <end position="99"/>
    </location>
</feature>
<feature type="region of interest" description="Disordered" evidence="3">
    <location>
        <begin position="229"/>
        <end position="357"/>
    </location>
</feature>
<keyword evidence="5" id="KW-1185">Reference proteome</keyword>
<evidence type="ECO:0000313" key="5">
    <source>
        <dbReference type="Proteomes" id="UP001152795"/>
    </source>
</evidence>
<feature type="compositionally biased region" description="Polar residues" evidence="3">
    <location>
        <begin position="265"/>
        <end position="277"/>
    </location>
</feature>
<dbReference type="GO" id="GO:0008270">
    <property type="term" value="F:zinc ion binding"/>
    <property type="evidence" value="ECO:0007669"/>
    <property type="project" value="UniProtKB-KW"/>
</dbReference>
<evidence type="ECO:0000256" key="1">
    <source>
        <dbReference type="ARBA" id="ARBA00022771"/>
    </source>
</evidence>
<feature type="non-terminal residue" evidence="4">
    <location>
        <position position="1"/>
    </location>
</feature>